<proteinExistence type="predicted"/>
<sequence length="252" mass="27773">MVCSNCAVAGAAGAGLGLALHNRALENPNTFLNSMILKFNAATVSVAFAGAAYLTSAGTMSFLAYWYGGRVLNSIGFSCHDEHDIADTSNTNNHKDYVLFTHHSVADYDLIKEVNVQRIPTDIIMIDNNNENNSLIASTQGSKIFIKGGVNYISGNRGEDKFFFSMCSTKVYGEKTNVIDAFEEGKDKIYLFCSKRTIEKEDLAIYYNEQYNATFLTIANNPSGEIAIAFTGEHPDLLNDVYLNENWADHLI</sequence>
<keyword evidence="1" id="KW-1133">Transmembrane helix</keyword>
<keyword evidence="1" id="KW-0472">Membrane</keyword>
<dbReference type="STRING" id="86105.NF27_DP00900"/>
<comment type="caution">
    <text evidence="2">The sequence shown here is derived from an EMBL/GenBank/DDBJ whole genome shotgun (WGS) entry which is preliminary data.</text>
</comment>
<dbReference type="InterPro" id="IPR011049">
    <property type="entry name" value="Serralysin-like_metalloprot_C"/>
</dbReference>
<dbReference type="EMBL" id="JSWE01000092">
    <property type="protein sequence ID" value="KIE05546.1"/>
    <property type="molecule type" value="Genomic_DNA"/>
</dbReference>
<reference evidence="2 3" key="1">
    <citation type="submission" date="2014-11" db="EMBL/GenBank/DDBJ databases">
        <title>A Rickettsiales Symbiont of Amoebae With Ancient Features.</title>
        <authorList>
            <person name="Schulz F."/>
            <person name="Martijn J."/>
            <person name="Wascher F."/>
            <person name="Kostanjsek R."/>
            <person name="Ettema T.J."/>
            <person name="Horn M."/>
        </authorList>
    </citation>
    <scope>NUCLEOTIDE SEQUENCE [LARGE SCALE GENOMIC DNA]</scope>
    <source>
        <strain evidence="2 3">UWC36</strain>
    </source>
</reference>
<dbReference type="OrthoDB" id="9819489at2"/>
<keyword evidence="3" id="KW-1185">Reference proteome</keyword>
<dbReference type="RefSeq" id="WP_039455772.1">
    <property type="nucleotide sequence ID" value="NZ_JSWE01000092.1"/>
</dbReference>
<keyword evidence="1" id="KW-0812">Transmembrane</keyword>
<dbReference type="AlphaFoldDB" id="A0A0C1MZQ0"/>
<dbReference type="SUPFAM" id="SSF51120">
    <property type="entry name" value="beta-Roll"/>
    <property type="match status" value="1"/>
</dbReference>
<evidence type="ECO:0000256" key="1">
    <source>
        <dbReference type="SAM" id="Phobius"/>
    </source>
</evidence>
<feature type="transmembrane region" description="Helical" evidence="1">
    <location>
        <begin position="43"/>
        <end position="67"/>
    </location>
</feature>
<evidence type="ECO:0000313" key="3">
    <source>
        <dbReference type="Proteomes" id="UP000031258"/>
    </source>
</evidence>
<organism evidence="2 3">
    <name type="scientific">Candidatus Jidaibacter acanthamoebae</name>
    <dbReference type="NCBI Taxonomy" id="86105"/>
    <lineage>
        <taxon>Bacteria</taxon>
        <taxon>Pseudomonadati</taxon>
        <taxon>Pseudomonadota</taxon>
        <taxon>Alphaproteobacteria</taxon>
        <taxon>Rickettsiales</taxon>
        <taxon>Candidatus Midichloriaceae</taxon>
        <taxon>Candidatus Jidaibacter</taxon>
    </lineage>
</organism>
<gene>
    <name evidence="2" type="ORF">NF27_DP00900</name>
</gene>
<name>A0A0C1MZQ0_9RICK</name>
<protein>
    <submittedName>
        <fullName evidence="2">Uncharacterized protein</fullName>
    </submittedName>
</protein>
<evidence type="ECO:0000313" key="2">
    <source>
        <dbReference type="EMBL" id="KIE05546.1"/>
    </source>
</evidence>
<dbReference type="Proteomes" id="UP000031258">
    <property type="component" value="Unassembled WGS sequence"/>
</dbReference>
<accession>A0A0C1MZQ0</accession>